<dbReference type="SUPFAM" id="SSF52540">
    <property type="entry name" value="P-loop containing nucleoside triphosphate hydrolases"/>
    <property type="match status" value="1"/>
</dbReference>
<comment type="caution">
    <text evidence="2">The sequence shown here is derived from an EMBL/GenBank/DDBJ whole genome shotgun (WGS) entry which is preliminary data.</text>
</comment>
<dbReference type="Proteomes" id="UP000285343">
    <property type="component" value="Unassembled WGS sequence"/>
</dbReference>
<dbReference type="Pfam" id="PF13304">
    <property type="entry name" value="AAA_21"/>
    <property type="match status" value="1"/>
</dbReference>
<dbReference type="Gene3D" id="3.40.50.300">
    <property type="entry name" value="P-loop containing nucleotide triphosphate hydrolases"/>
    <property type="match status" value="1"/>
</dbReference>
<proteinExistence type="predicted"/>
<evidence type="ECO:0000259" key="1">
    <source>
        <dbReference type="Pfam" id="PF13304"/>
    </source>
</evidence>
<sequence length="625" mass="73832">MKTFKIIGVRPLKGCNKHVIKNLKSDTFYTFYNNYEFKDEKVIKSEQQVPDNLYASNISLHAIVGMNGSGKSTIVELIIRIINNLSFYILGEQSGTYAAEPLVPVRRLNAELYYEKDNVIYKITISNDSFSWTDERGNIMGKNSEDLQSLFYTIVINYSHYAYNSLEYQSEIMGRYKKKFWIEALFHKNDGYRTPIVLNPFRERGNIDINVETELAEQRSIAFFSYFKLYHSIRFHPDYDIKSFAIKLDKDGVSQKIKHAMKDYYPYLAEIKDMSWEDMEKSIKEAWVKRFSFLNKNNEYSEYCYQYLVYKTMSILVKYSFFQVYFKDNSKKENPFDEVVTMLIKDESHITLKIHQILYYLDDPYYHEGRYYWSDLEPFLKKRSDSSVQIDKIMYLLPPPIFKTSFYLSYRTDKGQLGVVNITDLSSGERQLVYSMSSILYHVHNIYTIRNAENRKPYNCVQIILEEIEQYYHPEYQRILISTLIDYLNKLNIDKNFRIDILLVTHSPFVLSDIPMENILFLEQGKSVTSEVKEKLKESFGANMYDLLRFSFFLKESAIGKVSYDIINRLMNRIMNDTSSDVFGFYEQTQINHGNLDKYIKLVGDTFLKNILDKKLGNNVSTENN</sequence>
<dbReference type="InterPro" id="IPR027417">
    <property type="entry name" value="P-loop_NTPase"/>
</dbReference>
<reference evidence="2 3" key="1">
    <citation type="submission" date="2018-08" db="EMBL/GenBank/DDBJ databases">
        <title>A genome reference for cultivated species of the human gut microbiota.</title>
        <authorList>
            <person name="Zou Y."/>
            <person name="Xue W."/>
            <person name="Luo G."/>
        </authorList>
    </citation>
    <scope>NUCLEOTIDE SEQUENCE [LARGE SCALE GENOMIC DNA]</scope>
    <source>
        <strain evidence="2 3">AF14-42</strain>
    </source>
</reference>
<name>A0A412XCJ8_BACUN</name>
<gene>
    <name evidence="2" type="ORF">DWW14_13255</name>
</gene>
<organism evidence="2 3">
    <name type="scientific">Bacteroides uniformis</name>
    <dbReference type="NCBI Taxonomy" id="820"/>
    <lineage>
        <taxon>Bacteria</taxon>
        <taxon>Pseudomonadati</taxon>
        <taxon>Bacteroidota</taxon>
        <taxon>Bacteroidia</taxon>
        <taxon>Bacteroidales</taxon>
        <taxon>Bacteroidaceae</taxon>
        <taxon>Bacteroides</taxon>
    </lineage>
</organism>
<feature type="domain" description="ATPase AAA-type core" evidence="1">
    <location>
        <begin position="372"/>
        <end position="512"/>
    </location>
</feature>
<dbReference type="EMBL" id="QRZC01000018">
    <property type="protein sequence ID" value="RGV40941.1"/>
    <property type="molecule type" value="Genomic_DNA"/>
</dbReference>
<dbReference type="RefSeq" id="WP_117867260.1">
    <property type="nucleotide sequence ID" value="NZ_JABUBW010000027.1"/>
</dbReference>
<evidence type="ECO:0000313" key="3">
    <source>
        <dbReference type="Proteomes" id="UP000285343"/>
    </source>
</evidence>
<accession>A0A412XCJ8</accession>
<evidence type="ECO:0000313" key="2">
    <source>
        <dbReference type="EMBL" id="RGV40941.1"/>
    </source>
</evidence>
<protein>
    <recommendedName>
        <fullName evidence="1">ATPase AAA-type core domain-containing protein</fullName>
    </recommendedName>
</protein>
<dbReference type="InterPro" id="IPR003959">
    <property type="entry name" value="ATPase_AAA_core"/>
</dbReference>
<dbReference type="AlphaFoldDB" id="A0A412XCJ8"/>